<dbReference type="PROSITE" id="PS00912">
    <property type="entry name" value="DHODEHASE_2"/>
    <property type="match status" value="1"/>
</dbReference>
<comment type="cofactor">
    <cofactor evidence="1">
        <name>FMN</name>
        <dbReference type="ChEBI" id="CHEBI:58210"/>
    </cofactor>
</comment>
<evidence type="ECO:0000256" key="9">
    <source>
        <dbReference type="ARBA" id="ARBA00022975"/>
    </source>
</evidence>
<dbReference type="InterPro" id="IPR005719">
    <property type="entry name" value="Dihydroorotate_DH_2"/>
</dbReference>
<dbReference type="PANTHER" id="PTHR48109:SF4">
    <property type="entry name" value="DIHYDROOROTATE DEHYDROGENASE (QUINONE), MITOCHONDRIAL"/>
    <property type="match status" value="1"/>
</dbReference>
<evidence type="ECO:0000256" key="5">
    <source>
        <dbReference type="ARBA" id="ARBA00005359"/>
    </source>
</evidence>
<dbReference type="Pfam" id="PF01180">
    <property type="entry name" value="DHO_dh"/>
    <property type="match status" value="1"/>
</dbReference>
<name>A0A381R577_9ZZZZ</name>
<dbReference type="GO" id="GO:0044205">
    <property type="term" value="P:'de novo' UMP biosynthetic process"/>
    <property type="evidence" value="ECO:0007669"/>
    <property type="project" value="UniProtKB-UniPathway"/>
</dbReference>
<proteinExistence type="inferred from homology"/>
<dbReference type="InterPro" id="IPR001295">
    <property type="entry name" value="Dihydroorotate_DH_CS"/>
</dbReference>
<dbReference type="InterPro" id="IPR013785">
    <property type="entry name" value="Aldolase_TIM"/>
</dbReference>
<evidence type="ECO:0000256" key="1">
    <source>
        <dbReference type="ARBA" id="ARBA00001917"/>
    </source>
</evidence>
<evidence type="ECO:0000256" key="6">
    <source>
        <dbReference type="ARBA" id="ARBA00012791"/>
    </source>
</evidence>
<comment type="subcellular location">
    <subcellularLocation>
        <location evidence="3">Membrane</location>
    </subcellularLocation>
</comment>
<organism evidence="14">
    <name type="scientific">marine metagenome</name>
    <dbReference type="NCBI Taxonomy" id="408172"/>
    <lineage>
        <taxon>unclassified sequences</taxon>
        <taxon>metagenomes</taxon>
        <taxon>ecological metagenomes</taxon>
    </lineage>
</organism>
<dbReference type="SUPFAM" id="SSF51395">
    <property type="entry name" value="FMN-linked oxidoreductases"/>
    <property type="match status" value="1"/>
</dbReference>
<keyword evidence="7" id="KW-0285">Flavoprotein</keyword>
<dbReference type="PANTHER" id="PTHR48109">
    <property type="entry name" value="DIHYDROOROTATE DEHYDROGENASE (QUINONE), MITOCHONDRIAL-RELATED"/>
    <property type="match status" value="1"/>
</dbReference>
<evidence type="ECO:0000256" key="7">
    <source>
        <dbReference type="ARBA" id="ARBA00022630"/>
    </source>
</evidence>
<dbReference type="GO" id="GO:0005737">
    <property type="term" value="C:cytoplasm"/>
    <property type="evidence" value="ECO:0007669"/>
    <property type="project" value="InterPro"/>
</dbReference>
<keyword evidence="8" id="KW-0288">FMN</keyword>
<comment type="function">
    <text evidence="2">Catalyzes the conversion of dihydroorotate to orotate with quinone as electron acceptor.</text>
</comment>
<dbReference type="InterPro" id="IPR050074">
    <property type="entry name" value="DHO_dehydrogenase"/>
</dbReference>
<evidence type="ECO:0000256" key="10">
    <source>
        <dbReference type="ARBA" id="ARBA00023002"/>
    </source>
</evidence>
<dbReference type="Gene3D" id="3.20.20.70">
    <property type="entry name" value="Aldolase class I"/>
    <property type="match status" value="1"/>
</dbReference>
<dbReference type="NCBIfam" id="TIGR01036">
    <property type="entry name" value="pyrD_sub2"/>
    <property type="match status" value="1"/>
</dbReference>
<evidence type="ECO:0000259" key="13">
    <source>
        <dbReference type="Pfam" id="PF01180"/>
    </source>
</evidence>
<keyword evidence="10" id="KW-0560">Oxidoreductase</keyword>
<sequence length="336" mass="38033">MYKLVRSFLFLFDSEVIHKISTKLIKLLNLLPFTSSLLRKRYYISDKSLEKELFGIKFPNPIGLAAGFDKNASFYNEFRNFGFGFIEIGTVTPLPQKGNPKKRMFRLVEDRGLINRLGFNNKGLESVKQNLNKKRKVIIGANIGKNSSTKNEEAYLDYLKCYEELYQYVDYFAINISSPNTKGLRDLHNKNLLEPLIKKITSLNFKRSNPKPILIKISPDLSFSQLDEIIGIILEYKIDGIIATNTSVSRENLKSKKSYEIGGLSGLPINKKSNEIISYIAKKSNKAFPIIGVGGIMSPEDALEKIKSGADLIQLYTGFIYNGPALIKQINKLLLK</sequence>
<dbReference type="PIRSF" id="PIRSF000164">
    <property type="entry name" value="DHO_oxidase"/>
    <property type="match status" value="1"/>
</dbReference>
<dbReference type="AlphaFoldDB" id="A0A381R577"/>
<accession>A0A381R577</accession>
<comment type="similarity">
    <text evidence="5">Belongs to the dihydroorotate dehydrogenase family. Type 2 subfamily.</text>
</comment>
<evidence type="ECO:0000313" key="14">
    <source>
        <dbReference type="EMBL" id="SUZ86018.1"/>
    </source>
</evidence>
<evidence type="ECO:0000256" key="2">
    <source>
        <dbReference type="ARBA" id="ARBA00003125"/>
    </source>
</evidence>
<keyword evidence="9" id="KW-0665">Pyrimidine biosynthesis</keyword>
<feature type="domain" description="Dihydroorotate dehydrogenase catalytic" evidence="13">
    <location>
        <begin position="49"/>
        <end position="334"/>
    </location>
</feature>
<dbReference type="InterPro" id="IPR012135">
    <property type="entry name" value="Dihydroorotate_DH_1_2"/>
</dbReference>
<dbReference type="GO" id="GO:0106430">
    <property type="term" value="F:dihydroorotate dehydrogenase (quinone) activity"/>
    <property type="evidence" value="ECO:0007669"/>
    <property type="project" value="UniProtKB-EC"/>
</dbReference>
<reference evidence="14" key="1">
    <citation type="submission" date="2018-05" db="EMBL/GenBank/DDBJ databases">
        <authorList>
            <person name="Lanie J.A."/>
            <person name="Ng W.-L."/>
            <person name="Kazmierczak K.M."/>
            <person name="Andrzejewski T.M."/>
            <person name="Davidsen T.M."/>
            <person name="Wayne K.J."/>
            <person name="Tettelin H."/>
            <person name="Glass J.I."/>
            <person name="Rusch D."/>
            <person name="Podicherti R."/>
            <person name="Tsui H.-C.T."/>
            <person name="Winkler M.E."/>
        </authorList>
    </citation>
    <scope>NUCLEOTIDE SEQUENCE</scope>
</reference>
<dbReference type="CDD" id="cd04738">
    <property type="entry name" value="DHOD_2_like"/>
    <property type="match status" value="1"/>
</dbReference>
<keyword evidence="11" id="KW-0472">Membrane</keyword>
<dbReference type="EMBL" id="UINC01001660">
    <property type="protein sequence ID" value="SUZ86018.1"/>
    <property type="molecule type" value="Genomic_DNA"/>
</dbReference>
<evidence type="ECO:0000256" key="8">
    <source>
        <dbReference type="ARBA" id="ARBA00022643"/>
    </source>
</evidence>
<gene>
    <name evidence="14" type="ORF">METZ01_LOCUS38872</name>
</gene>
<comment type="catalytic activity">
    <reaction evidence="12">
        <text>(S)-dihydroorotate + a quinone = orotate + a quinol</text>
        <dbReference type="Rhea" id="RHEA:30187"/>
        <dbReference type="ChEBI" id="CHEBI:24646"/>
        <dbReference type="ChEBI" id="CHEBI:30839"/>
        <dbReference type="ChEBI" id="CHEBI:30864"/>
        <dbReference type="ChEBI" id="CHEBI:132124"/>
        <dbReference type="EC" id="1.3.5.2"/>
    </reaction>
</comment>
<dbReference type="GO" id="GO:0005886">
    <property type="term" value="C:plasma membrane"/>
    <property type="evidence" value="ECO:0007669"/>
    <property type="project" value="TreeGrafter"/>
</dbReference>
<dbReference type="UniPathway" id="UPA00070">
    <property type="reaction ID" value="UER00946"/>
</dbReference>
<dbReference type="EC" id="1.3.5.2" evidence="6"/>
<evidence type="ECO:0000256" key="4">
    <source>
        <dbReference type="ARBA" id="ARBA00005161"/>
    </source>
</evidence>
<comment type="pathway">
    <text evidence="4">Pyrimidine metabolism; UMP biosynthesis via de novo pathway; orotate from (S)-dihydroorotate (quinone route): step 1/1.</text>
</comment>
<evidence type="ECO:0000256" key="12">
    <source>
        <dbReference type="ARBA" id="ARBA00048639"/>
    </source>
</evidence>
<dbReference type="NCBIfam" id="NF003652">
    <property type="entry name" value="PRK05286.2-5"/>
    <property type="match status" value="1"/>
</dbReference>
<dbReference type="InterPro" id="IPR005720">
    <property type="entry name" value="Dihydroorotate_DH_cat"/>
</dbReference>
<evidence type="ECO:0000256" key="3">
    <source>
        <dbReference type="ARBA" id="ARBA00004370"/>
    </source>
</evidence>
<dbReference type="NCBIfam" id="NF003645">
    <property type="entry name" value="PRK05286.1-2"/>
    <property type="match status" value="1"/>
</dbReference>
<dbReference type="HAMAP" id="MF_00225">
    <property type="entry name" value="DHO_dh_type2"/>
    <property type="match status" value="1"/>
</dbReference>
<evidence type="ECO:0000256" key="11">
    <source>
        <dbReference type="ARBA" id="ARBA00023136"/>
    </source>
</evidence>
<dbReference type="GO" id="GO:0006207">
    <property type="term" value="P:'de novo' pyrimidine nucleobase biosynthetic process"/>
    <property type="evidence" value="ECO:0007669"/>
    <property type="project" value="InterPro"/>
</dbReference>
<protein>
    <recommendedName>
        <fullName evidence="6">dihydroorotate dehydrogenase (quinone)</fullName>
        <ecNumber evidence="6">1.3.5.2</ecNumber>
    </recommendedName>
</protein>